<dbReference type="AlphaFoldDB" id="A0AAN6SJM9"/>
<keyword evidence="1" id="KW-0560">Oxidoreductase</keyword>
<evidence type="ECO:0000259" key="2">
    <source>
        <dbReference type="Pfam" id="PF00248"/>
    </source>
</evidence>
<dbReference type="GO" id="GO:0016491">
    <property type="term" value="F:oxidoreductase activity"/>
    <property type="evidence" value="ECO:0007669"/>
    <property type="project" value="UniProtKB-KW"/>
</dbReference>
<protein>
    <submittedName>
        <fullName evidence="3">NADP-dependent oxidoreductase domain-containing protein</fullName>
    </submittedName>
</protein>
<evidence type="ECO:0000256" key="1">
    <source>
        <dbReference type="ARBA" id="ARBA00023002"/>
    </source>
</evidence>
<reference evidence="3" key="1">
    <citation type="journal article" date="2023" name="Mol. Phylogenet. Evol.">
        <title>Genome-scale phylogeny and comparative genomics of the fungal order Sordariales.</title>
        <authorList>
            <person name="Hensen N."/>
            <person name="Bonometti L."/>
            <person name="Westerberg I."/>
            <person name="Brannstrom I.O."/>
            <person name="Guillou S."/>
            <person name="Cros-Aarteil S."/>
            <person name="Calhoun S."/>
            <person name="Haridas S."/>
            <person name="Kuo A."/>
            <person name="Mondo S."/>
            <person name="Pangilinan J."/>
            <person name="Riley R."/>
            <person name="LaButti K."/>
            <person name="Andreopoulos B."/>
            <person name="Lipzen A."/>
            <person name="Chen C."/>
            <person name="Yan M."/>
            <person name="Daum C."/>
            <person name="Ng V."/>
            <person name="Clum A."/>
            <person name="Steindorff A."/>
            <person name="Ohm R.A."/>
            <person name="Martin F."/>
            <person name="Silar P."/>
            <person name="Natvig D.O."/>
            <person name="Lalanne C."/>
            <person name="Gautier V."/>
            <person name="Ament-Velasquez S.L."/>
            <person name="Kruys A."/>
            <person name="Hutchinson M.I."/>
            <person name="Powell A.J."/>
            <person name="Barry K."/>
            <person name="Miller A.N."/>
            <person name="Grigoriev I.V."/>
            <person name="Debuchy R."/>
            <person name="Gladieux P."/>
            <person name="Hiltunen Thoren M."/>
            <person name="Johannesson H."/>
        </authorList>
    </citation>
    <scope>NUCLEOTIDE SEQUENCE</scope>
    <source>
        <strain evidence="3">CBS 626.80</strain>
    </source>
</reference>
<dbReference type="Gene3D" id="3.20.20.100">
    <property type="entry name" value="NADP-dependent oxidoreductase domain"/>
    <property type="match status" value="1"/>
</dbReference>
<dbReference type="Proteomes" id="UP001303222">
    <property type="component" value="Unassembled WGS sequence"/>
</dbReference>
<sequence length="319" mass="35070">MPPRLIFGAGGTGTTARSFTYTWDTPEKVSDFLSVLQELNILELDSAAVYPPGNTWNAETLLGQSKAADKGFNIDSKANADRRLPHLDEERIDISISQTLGLLGVDRVRVYYAHAPDLSTALEKQARAFDLQYKAGKFEKLGLCNYTIKDMEELFAICDEKGYVKPTTARAFHAYSPVAGGFLTGKVTFALGDPESMALKRTRWRGASALPFAIDTYDDPAMHQAIWTLKEACDAVSPHILLQDAALRWLMHHSALGEGDGIIFGAKTIDQLRANVAGARAGPLPDTVRETVDGLWGSVKVKEQLRVNVSDRQKWKSKA</sequence>
<feature type="domain" description="NADP-dependent oxidoreductase" evidence="2">
    <location>
        <begin position="172"/>
        <end position="295"/>
    </location>
</feature>
<accession>A0AAN6SJM9</accession>
<gene>
    <name evidence="3" type="ORF">QBC32DRAFT_321408</name>
</gene>
<dbReference type="InterPro" id="IPR050523">
    <property type="entry name" value="AKR_Detox_Biosynth"/>
</dbReference>
<keyword evidence="4" id="KW-1185">Reference proteome</keyword>
<dbReference type="Pfam" id="PF00248">
    <property type="entry name" value="Aldo_ket_red"/>
    <property type="match status" value="2"/>
</dbReference>
<proteinExistence type="predicted"/>
<dbReference type="EMBL" id="MU859072">
    <property type="protein sequence ID" value="KAK3955819.1"/>
    <property type="molecule type" value="Genomic_DNA"/>
</dbReference>
<dbReference type="SUPFAM" id="SSF51430">
    <property type="entry name" value="NAD(P)-linked oxidoreductase"/>
    <property type="match status" value="1"/>
</dbReference>
<feature type="domain" description="NADP-dependent oxidoreductase" evidence="2">
    <location>
        <begin position="5"/>
        <end position="166"/>
    </location>
</feature>
<organism evidence="3 4">
    <name type="scientific">Pseudoneurospora amorphoporcata</name>
    <dbReference type="NCBI Taxonomy" id="241081"/>
    <lineage>
        <taxon>Eukaryota</taxon>
        <taxon>Fungi</taxon>
        <taxon>Dikarya</taxon>
        <taxon>Ascomycota</taxon>
        <taxon>Pezizomycotina</taxon>
        <taxon>Sordariomycetes</taxon>
        <taxon>Sordariomycetidae</taxon>
        <taxon>Sordariales</taxon>
        <taxon>Sordariaceae</taxon>
        <taxon>Pseudoneurospora</taxon>
    </lineage>
</organism>
<reference evidence="3" key="2">
    <citation type="submission" date="2023-06" db="EMBL/GenBank/DDBJ databases">
        <authorList>
            <consortium name="Lawrence Berkeley National Laboratory"/>
            <person name="Mondo S.J."/>
            <person name="Hensen N."/>
            <person name="Bonometti L."/>
            <person name="Westerberg I."/>
            <person name="Brannstrom I.O."/>
            <person name="Guillou S."/>
            <person name="Cros-Aarteil S."/>
            <person name="Calhoun S."/>
            <person name="Haridas S."/>
            <person name="Kuo A."/>
            <person name="Pangilinan J."/>
            <person name="Riley R."/>
            <person name="Labutti K."/>
            <person name="Andreopoulos B."/>
            <person name="Lipzen A."/>
            <person name="Chen C."/>
            <person name="Yanf M."/>
            <person name="Daum C."/>
            <person name="Ng V."/>
            <person name="Clum A."/>
            <person name="Steindorff A."/>
            <person name="Ohm R."/>
            <person name="Martin F."/>
            <person name="Silar P."/>
            <person name="Natvig D."/>
            <person name="Lalanne C."/>
            <person name="Gautier V."/>
            <person name="Ament-Velasquez S.L."/>
            <person name="Kruys A."/>
            <person name="Hutchinson M.I."/>
            <person name="Powell A.J."/>
            <person name="Barry K."/>
            <person name="Miller A.N."/>
            <person name="Grigoriev I.V."/>
            <person name="Debuchy R."/>
            <person name="Gladieux P."/>
            <person name="Thoren M.H."/>
            <person name="Johannesson H."/>
        </authorList>
    </citation>
    <scope>NUCLEOTIDE SEQUENCE</scope>
    <source>
        <strain evidence="3">CBS 626.80</strain>
    </source>
</reference>
<comment type="caution">
    <text evidence="3">The sequence shown here is derived from an EMBL/GenBank/DDBJ whole genome shotgun (WGS) entry which is preliminary data.</text>
</comment>
<dbReference type="PANTHER" id="PTHR43364">
    <property type="entry name" value="NADH-SPECIFIC METHYLGLYOXAL REDUCTASE-RELATED"/>
    <property type="match status" value="1"/>
</dbReference>
<name>A0AAN6SJM9_9PEZI</name>
<dbReference type="PANTHER" id="PTHR43364:SF4">
    <property type="entry name" value="NAD(P)-LINKED OXIDOREDUCTASE SUPERFAMILY PROTEIN"/>
    <property type="match status" value="1"/>
</dbReference>
<dbReference type="InterPro" id="IPR023210">
    <property type="entry name" value="NADP_OxRdtase_dom"/>
</dbReference>
<evidence type="ECO:0000313" key="4">
    <source>
        <dbReference type="Proteomes" id="UP001303222"/>
    </source>
</evidence>
<dbReference type="InterPro" id="IPR036812">
    <property type="entry name" value="NAD(P)_OxRdtase_dom_sf"/>
</dbReference>
<evidence type="ECO:0000313" key="3">
    <source>
        <dbReference type="EMBL" id="KAK3955819.1"/>
    </source>
</evidence>